<comment type="caution">
    <text evidence="3">The sequence shown here is derived from an EMBL/GenBank/DDBJ whole genome shotgun (WGS) entry which is preliminary data.</text>
</comment>
<dbReference type="NCBIfam" id="TIGR01965">
    <property type="entry name" value="VCBS_repeat"/>
    <property type="match status" value="16"/>
</dbReference>
<feature type="region of interest" description="Disordered" evidence="1">
    <location>
        <begin position="2330"/>
        <end position="2350"/>
    </location>
</feature>
<dbReference type="Pfam" id="PF00353">
    <property type="entry name" value="HemolysinCabind"/>
    <property type="match status" value="2"/>
</dbReference>
<dbReference type="GO" id="GO:0016020">
    <property type="term" value="C:membrane"/>
    <property type="evidence" value="ECO:0007669"/>
    <property type="project" value="InterPro"/>
</dbReference>
<dbReference type="InterPro" id="IPR001343">
    <property type="entry name" value="Hemolysn_Ca-bd"/>
</dbReference>
<feature type="region of interest" description="Disordered" evidence="1">
    <location>
        <begin position="310"/>
        <end position="340"/>
    </location>
</feature>
<name>A0A7W8C4P6_9BACT</name>
<dbReference type="SUPFAM" id="SSF51120">
    <property type="entry name" value="beta-Roll"/>
    <property type="match status" value="1"/>
</dbReference>
<dbReference type="InterPro" id="IPR002126">
    <property type="entry name" value="Cadherin-like_dom"/>
</dbReference>
<evidence type="ECO:0000313" key="3">
    <source>
        <dbReference type="EMBL" id="MBB5144387.1"/>
    </source>
</evidence>
<dbReference type="RefSeq" id="WP_183721232.1">
    <property type="nucleotide sequence ID" value="NZ_JACHGO010000007.1"/>
</dbReference>
<dbReference type="PROSITE" id="PS00330">
    <property type="entry name" value="HEMOLYSIN_CALCIUM"/>
    <property type="match status" value="1"/>
</dbReference>
<protein>
    <submittedName>
        <fullName evidence="3">VCBS repeat-containing protein</fullName>
    </submittedName>
</protein>
<dbReference type="InterPro" id="IPR010221">
    <property type="entry name" value="VCBS_dom"/>
</dbReference>
<keyword evidence="4" id="KW-1185">Reference proteome</keyword>
<gene>
    <name evidence="3" type="ORF">HNQ38_002498</name>
</gene>
<evidence type="ECO:0000313" key="4">
    <source>
        <dbReference type="Proteomes" id="UP000539075"/>
    </source>
</evidence>
<dbReference type="PROSITE" id="PS50268">
    <property type="entry name" value="CADHERIN_2"/>
    <property type="match status" value="1"/>
</dbReference>
<accession>A0A7W8C4P6</accession>
<dbReference type="GO" id="GO:0007156">
    <property type="term" value="P:homophilic cell adhesion via plasma membrane adhesion molecules"/>
    <property type="evidence" value="ECO:0007669"/>
    <property type="project" value="InterPro"/>
</dbReference>
<evidence type="ECO:0000256" key="1">
    <source>
        <dbReference type="SAM" id="MobiDB-lite"/>
    </source>
</evidence>
<reference evidence="3 4" key="1">
    <citation type="submission" date="2020-08" db="EMBL/GenBank/DDBJ databases">
        <title>Genomic Encyclopedia of Type Strains, Phase IV (KMG-IV): sequencing the most valuable type-strain genomes for metagenomic binning, comparative biology and taxonomic classification.</title>
        <authorList>
            <person name="Goeker M."/>
        </authorList>
    </citation>
    <scope>NUCLEOTIDE SEQUENCE [LARGE SCALE GENOMIC DNA]</scope>
    <source>
        <strain evidence="3 4">DSM 11275</strain>
    </source>
</reference>
<dbReference type="InterPro" id="IPR011049">
    <property type="entry name" value="Serralysin-like_metalloprot_C"/>
</dbReference>
<feature type="domain" description="Cadherin" evidence="2">
    <location>
        <begin position="3027"/>
        <end position="3146"/>
    </location>
</feature>
<sequence length="3878" mass="405979">MADVKLSRPAAGQHISVPSTPDARMVLDFPADQVAINRPEGSDSLFFQFGDGASIELQDFYTAYNKEEMPEFQIDGQLIAGADFFQAFGPDLAPAAGPSTSAERAARYSDLANMNLAEGTWHLNELDYRLAFEGQQPTDEWAYGTIANIAPSLNTAGAPITLSLLEDGWNGAGGEVRGVPSMRGSFTVNDPDGDSLTATVNMGGRAVSVSLAGPTTIASDYGTLVITPKGSGSNITFDFEYTLKQDPDSLVDKLSKGEVHTDGIVIEINDGMGHIVRQPINAVITGSNDAPDISGVTDLTLKGEGVWASGGRSTDLGARQPGDAPENRAITTDGVGDGEHRTQSLVGRIEAHDPDNDGLGDNPFDISAMRVNGADVALPVGTAIIPTDSLPFTKVYSTEYGKLYVNTADGTYRFDLDTTTGGSVDKLSEGEKLTVSFTPSVTDIHGATDSMPNVLRGGHDVSSPSGSDNIIDITIVGSNQQPYFAGAPEVITLAEDGGVTIANGQLHGVDVDNDGNDLVYGFNHDGVRVDALYVVPENGGYALSTTAPADGNYYGVITMTDTVNGKFTFTLNNDAPCVQALDDNHVSEGLNITVPAVVQDVHGAWNSTNIAIRIDGANDAPQFTSVESGWVKESGVFYAGGLGGVLDARENTNPADHKLSLVGTVTASDVDTGDMAHLSFGLAQHDDGSAPVSGVVYVTAINADGSFTFVTEQPASNAYFGTLQMESVADGSGGQKGQYTFVLNDAAGSPADKLGEGESVALKVYPTVSDALDANDVNAKSVTSSTPITITIHGSNEAPQVDLARTVTSIAVSEQGADHPHEAAAVSGVFAVTDMDSNDTITFGLVHQDGKTVSWSENTASGTLYVVMGSGDTAGKLVVTDVPPVQGTAAYDNYYGMIVINPDATDTTGKTANYTFTLFNDSRAVNSMAEGQSHTLNFSLAASDDKGAYAVQNVSLTINGANDAPQYNGQWNSITVRERGVFNGNDPTVADTPDRPGNADPNNGYVFPREYRLNDSDDLSRSFTDADNGSTLRYSLDLNDGNNTQWLKAGSPFEATVKAADGGTRTIGVTIDDVQETRDSNNALTSQVIKTNVGTITLDCVTGKYTFELDDSAGSVANKLANGEFFDFRFRSVATDEHGASAKHMLNIRVEGTNDKPTLSLEALQHYNASEGRFEVAEGNNTNVNGAGGEVTYALGKAVGDDVDYGHKLQFGLGSGTVLEAQGQAPAEMAGKVSYTASGDVITMKGDYGTLSLNTSTGALSYSVDSSIGGKADKLAEGQTGSDVFTVLVKDEFGAWTTKPLTVQVHGTNDAPEFTSVESGWVKEAGVFYGGGRSNVLDARENTSPADHKQTLVGTVTASDVDTGDMAHLSFGLAQNANGSGPINGVVYVTAINADGSFTFVTEQPASNAYFGTLQMESVADGSGGQKGQYTFVLNDAAGSPADKLGEGESVSLKVYPTVSDAHVANPVTSATPIEITIKGSNEQPAITAHTDSLSVTEAALGGASGIVSASGKVHGEDVDKGDTLSYHLTLDGAQGTLDGAALHSTLYVVSDGAAGLKLSATQVSGETYGTLTMGADGTYTFTLDNSSPVVQKMSTGDTKSLSFNVAVVDDKGAYAHESVNLTITGANDAPYELSKYGFGTVKDDGVYSAENISGTLNPNELNNVTETNANDPDAGTYKQNVTGAVEARDYEGDALTYELGGASQNFPDGAPAGYTASNSTAITNAYGTLYLKSDGSYTFVLDMDSKEVNALGEGQLHNVTFSVSASDGNSSTLFSNAITITVKGTNDAPVLETPKWTAGHEITQNLDPSANTVISGTVTATDVDANDQSRLEFFFVGGDGSTVATKFYVGLDGSLTATKPLVDYLGELNMSSNSDKGTYTFTLNNNSPTVKAMGETDTRDISFKVAVRDPKGAYDTQGGDVTLTIRGGDDPTFIDTKALNQDLKLIESGVKPKSTVSDVDAREYKDGSEGVPTASGRIHATDTDAKDQAELNSPPNTEGTKLHYVIKVGAEEHDLNKLMADAEAKNGNTVTIKMDLGSLSITRDSAGGFKYEYTVDNTNEDVQKMNLGDKTTDGFSVLIKDTVADKVVSEAPVKVTITGANDRPTIDVDSLKGGHIEITENTTGNNLVGRVEVADFEQGVGHKSGADNYEAVSKGFTFSLVTATDALTAEQIAGLKTDGNLNDEKLFNLNSDSPVIQGTYGRLTLDQATGEYKYERTVDLTHLAEGSSVTDVFYVRVKDANGAYSEIKPIEITINGQDNAGSLTNNSLTITEDGVAGNVKGILHWQGDTEKLGANETVNSGGMSGKLDWHDPDTSDTYKANDYRYGEAKVSASSDGDKPSTPEIERSADGHSYTVKGYGTITVDSDGNYAFEKSATDNTAYDSLQAGQSITVTIPVTLEHETTGADITQNLVITINGTNDAPVVSGLPTISADVDISTISWRSMILGDFIQKEALEQIAYNKSHHQFDSDSWLIKALKAMAPEDPPYWLISGAYSQTDIANWIGMKDTWYSEAKGNIILDAIRADSEASKALKDSMVAKESATVADVSKIDWTSSVFEQFIVAEAHKQADYRASHGGYPGFDPSSWLVKAVNGRFDLVDIYNSNDMNSWLKDVTIYNASIANKMLQGISADPAAQSALEKLIADHAPSTFTGEGIANSATALIPATGDVSKYATDVDDSHASLKFFFVDKAGNVVQSYKGEYGTLIVQPDGNYTYVLDENVSSSVTEKFEIYVRDPHNAVADKTIPVVITAKPIPGGGTGGGTGGDAMALTGRESEVQEDKTLNAAGDMGDGTDLDLRLTGYTQGGNVETGLSARSIVTDYGTVTLLPNGEYTYTLNNDSRAVQELTANDQIKQVFTVRNGKGEESTITITVKGTNDAPYVISQDDTVTLKQQAGGVWEHTDPAGSFKVADIDAGETDKLTPSAGKNLTDNGDGTYTVVGEKGGVFTITKGADGKFDYTYAAPKDADSTNYSGVVEDTAKLTLSNGATSDDKVTVDLKARLDYANDAPTLTGADGKIMLAEGSAHTVVEDGGAQMVVTGKVVGADPDVASDGVTRDGLSYTIIGSATGMQDYIDKESGEKLGTLIMGKDGSYEFHLNTSSSTVQALGDGETKDISFTIQVSDGHDGKATAELPITITGTNDAPVISLHNADGSGAAGSGALRDLTHSDFGTDYTVGGKLEFKDVDSKDEVNLSLGGKVDGHDLRAVDGSDSDHTHLDIWAVKDGSGWKQCAPGTEGAVKMGHMELENAGGSNSGSAKYSFVGDVDSLALINKGEKLDITVSINADDQSGTDNSSASADFTVSITGTNSIPTITTAPVDTSITDDGKTYTTSGTIVAADADGDNLTYSVQGSGLTHVENGKYVVNGYGTLTIDNDGKYSFELNDDGKEKLKSLGLNEDGSPQTEHIGTFTVVVKDAVGAMATQELKLGLVGANDAPVIDTATYAVDASAGQSGGCLTFHDFDETDHLSLSLKYEGKEYAITNGDHINVAALGVFTFTENAHGDWSYEFTPDASLSGAIRAGEVGNQTFGLSLGVNDGHAATVYHDLNVNILGTNQEPVLLSVGPDGFHAWSGTLATDADSSVLHFSAVGDKELDFGTLHVGADGEYSYSLHTDEASIAKMGAAYQEYGVLKETFSFTVTDNAEHGNPVTGDLHLNINVHDWDGHGGKLIFGTEADASGNGGHDTLGGDAGSDIIYGGSGNDHISGGAGDDILYGGRGDDALYGNAGNDHLYGGDGNDFLDGGEGSNHLYGGSGNDIFVFHANDVIFGGSVASDGTVVDDSIDVLLVATADMGAFADSKNATGVEVVICGDDVSCLTNLKALAEIGVTINDTDKSVTLSHDWHQSADSNVWSNGDYSISTHSDDDAVAKATIQMATTNG</sequence>
<dbReference type="EMBL" id="JACHGO010000007">
    <property type="protein sequence ID" value="MBB5144387.1"/>
    <property type="molecule type" value="Genomic_DNA"/>
</dbReference>
<dbReference type="GO" id="GO:0005509">
    <property type="term" value="F:calcium ion binding"/>
    <property type="evidence" value="ECO:0007669"/>
    <property type="project" value="InterPro"/>
</dbReference>
<feature type="region of interest" description="Disordered" evidence="1">
    <location>
        <begin position="983"/>
        <end position="1004"/>
    </location>
</feature>
<dbReference type="PRINTS" id="PR00313">
    <property type="entry name" value="CABNDNGRPT"/>
</dbReference>
<feature type="compositionally biased region" description="Basic and acidic residues" evidence="1">
    <location>
        <begin position="1980"/>
        <end position="1990"/>
    </location>
</feature>
<feature type="compositionally biased region" description="Basic and acidic residues" evidence="1">
    <location>
        <begin position="2336"/>
        <end position="2350"/>
    </location>
</feature>
<dbReference type="Proteomes" id="UP000539075">
    <property type="component" value="Unassembled WGS sequence"/>
</dbReference>
<feature type="compositionally biased region" description="Polar residues" evidence="1">
    <location>
        <begin position="1991"/>
        <end position="2000"/>
    </location>
</feature>
<dbReference type="InterPro" id="IPR013783">
    <property type="entry name" value="Ig-like_fold"/>
</dbReference>
<proteinExistence type="predicted"/>
<organism evidence="3 4">
    <name type="scientific">Desulfovibrio intestinalis</name>
    <dbReference type="NCBI Taxonomy" id="58621"/>
    <lineage>
        <taxon>Bacteria</taxon>
        <taxon>Pseudomonadati</taxon>
        <taxon>Thermodesulfobacteriota</taxon>
        <taxon>Desulfovibrionia</taxon>
        <taxon>Desulfovibrionales</taxon>
        <taxon>Desulfovibrionaceae</taxon>
        <taxon>Desulfovibrio</taxon>
    </lineage>
</organism>
<dbReference type="Gene3D" id="2.60.40.10">
    <property type="entry name" value="Immunoglobulins"/>
    <property type="match status" value="2"/>
</dbReference>
<dbReference type="InterPro" id="IPR018511">
    <property type="entry name" value="Hemolysin-typ_Ca-bd_CS"/>
</dbReference>
<feature type="region of interest" description="Disordered" evidence="1">
    <location>
        <begin position="1962"/>
        <end position="2000"/>
    </location>
</feature>
<evidence type="ECO:0000259" key="2">
    <source>
        <dbReference type="PROSITE" id="PS50268"/>
    </source>
</evidence>